<comment type="similarity">
    <text evidence="1 4">Belongs to the UDP-glycosyltransferase family.</text>
</comment>
<evidence type="ECO:0000313" key="7">
    <source>
        <dbReference type="Proteomes" id="UP000236161"/>
    </source>
</evidence>
<keyword evidence="2 4" id="KW-0328">Glycosyltransferase</keyword>
<dbReference type="EMBL" id="KZ452040">
    <property type="protein sequence ID" value="PKA49104.1"/>
    <property type="molecule type" value="Genomic_DNA"/>
</dbReference>
<dbReference type="PROSITE" id="PS00375">
    <property type="entry name" value="UDPGT"/>
    <property type="match status" value="1"/>
</dbReference>
<evidence type="ECO:0000256" key="5">
    <source>
        <dbReference type="RuleBase" id="RU362057"/>
    </source>
</evidence>
<dbReference type="AlphaFoldDB" id="A0A2I0A0Q3"/>
<reference evidence="6 7" key="1">
    <citation type="journal article" date="2017" name="Nature">
        <title>The Apostasia genome and the evolution of orchids.</title>
        <authorList>
            <person name="Zhang G.Q."/>
            <person name="Liu K.W."/>
            <person name="Li Z."/>
            <person name="Lohaus R."/>
            <person name="Hsiao Y.Y."/>
            <person name="Niu S.C."/>
            <person name="Wang J.Y."/>
            <person name="Lin Y.C."/>
            <person name="Xu Q."/>
            <person name="Chen L.J."/>
            <person name="Yoshida K."/>
            <person name="Fujiwara S."/>
            <person name="Wang Z.W."/>
            <person name="Zhang Y.Q."/>
            <person name="Mitsuda N."/>
            <person name="Wang M."/>
            <person name="Liu G.H."/>
            <person name="Pecoraro L."/>
            <person name="Huang H.X."/>
            <person name="Xiao X.J."/>
            <person name="Lin M."/>
            <person name="Wu X.Y."/>
            <person name="Wu W.L."/>
            <person name="Chen Y.Y."/>
            <person name="Chang S.B."/>
            <person name="Sakamoto S."/>
            <person name="Ohme-Takagi M."/>
            <person name="Yagi M."/>
            <person name="Zeng S.J."/>
            <person name="Shen C.Y."/>
            <person name="Yeh C.M."/>
            <person name="Luo Y.B."/>
            <person name="Tsai W.C."/>
            <person name="Van de Peer Y."/>
            <person name="Liu Z.J."/>
        </authorList>
    </citation>
    <scope>NUCLEOTIDE SEQUENCE [LARGE SCALE GENOMIC DNA]</scope>
    <source>
        <strain evidence="7">cv. Shenzhen</strain>
        <tissue evidence="6">Stem</tissue>
    </source>
</reference>
<dbReference type="STRING" id="1088818.A0A2I0A0Q3"/>
<evidence type="ECO:0000313" key="6">
    <source>
        <dbReference type="EMBL" id="PKA49104.1"/>
    </source>
</evidence>
<dbReference type="Gene3D" id="3.40.50.2000">
    <property type="entry name" value="Glycogen Phosphorylase B"/>
    <property type="match status" value="2"/>
</dbReference>
<evidence type="ECO:0000256" key="1">
    <source>
        <dbReference type="ARBA" id="ARBA00009995"/>
    </source>
</evidence>
<dbReference type="SUPFAM" id="SSF53756">
    <property type="entry name" value="UDP-Glycosyltransferase/glycogen phosphorylase"/>
    <property type="match status" value="1"/>
</dbReference>
<gene>
    <name evidence="6" type="primary">UGT85A2</name>
    <name evidence="6" type="ORF">AXF42_Ash010788</name>
</gene>
<dbReference type="FunFam" id="3.40.50.2000:FF:000065">
    <property type="entry name" value="Glycosyltransferase"/>
    <property type="match status" value="1"/>
</dbReference>
<dbReference type="PANTHER" id="PTHR11926">
    <property type="entry name" value="GLUCOSYL/GLUCURONOSYL TRANSFERASES"/>
    <property type="match status" value="1"/>
</dbReference>
<dbReference type="GO" id="GO:0080044">
    <property type="term" value="F:quercetin 7-O-glucosyltransferase activity"/>
    <property type="evidence" value="ECO:0007669"/>
    <property type="project" value="TreeGrafter"/>
</dbReference>
<sequence length="486" mass="54091">MDASDFSGHWIFSYISDVEFGQRKLPIKIVVQFSFHITFVNTEFNHDRLLRSQGGGAVDVGGIPDFLFEPIPDGLPPSDPDATQELQSLCLAVANDMLSPFLRLLAKLNDPSSGIPPVTSIISDGMMSFCIDAADKLGIPDVVFWTASACGLMGYRHYHVLVERGLTPLPDESYLTNGYLDAPIDWIPGLTNIRLRDLPSFLRTTDSGDVFFNFLGRSARRVAEGKAVIINTIDDLESSVLDALSAVLPPIYTIGPLNLLPRHFPESPQLKSLGTSLWKEDPGCIEWLSDRKEPGSVVFVNFGSITTMSNAQLIEFAWGLACSGYDFLWVIRGDLVKGEKAVLPPEFFEETEGRRFMARWCPQEEILEHPAVGLFLTHAGWNSMLEAFSAGVPIMCWPFFAEQTTNCRYACEEWGVGMEINNNVKREEVAAMVREMMAGKKGREMKKKAMEWKKIARKATEKGGSSIADFEALVKKNSHSLRRCDC</sequence>
<dbReference type="EC" id="2.4.1.-" evidence="5"/>
<keyword evidence="3 4" id="KW-0808">Transferase</keyword>
<dbReference type="InterPro" id="IPR002213">
    <property type="entry name" value="UDP_glucos_trans"/>
</dbReference>
<dbReference type="OrthoDB" id="5835829at2759"/>
<keyword evidence="7" id="KW-1185">Reference proteome</keyword>
<dbReference type="Pfam" id="PF00201">
    <property type="entry name" value="UDPGT"/>
    <property type="match status" value="1"/>
</dbReference>
<evidence type="ECO:0000256" key="3">
    <source>
        <dbReference type="ARBA" id="ARBA00022679"/>
    </source>
</evidence>
<dbReference type="CDD" id="cd03784">
    <property type="entry name" value="GT1_Gtf-like"/>
    <property type="match status" value="1"/>
</dbReference>
<organism evidence="6 7">
    <name type="scientific">Apostasia shenzhenica</name>
    <dbReference type="NCBI Taxonomy" id="1088818"/>
    <lineage>
        <taxon>Eukaryota</taxon>
        <taxon>Viridiplantae</taxon>
        <taxon>Streptophyta</taxon>
        <taxon>Embryophyta</taxon>
        <taxon>Tracheophyta</taxon>
        <taxon>Spermatophyta</taxon>
        <taxon>Magnoliopsida</taxon>
        <taxon>Liliopsida</taxon>
        <taxon>Asparagales</taxon>
        <taxon>Orchidaceae</taxon>
        <taxon>Apostasioideae</taxon>
        <taxon>Apostasia</taxon>
    </lineage>
</organism>
<proteinExistence type="inferred from homology"/>
<dbReference type="PANTHER" id="PTHR11926:SF774">
    <property type="entry name" value="UDP-GLYCOSYLTRANSFERASE 85A1-RELATED"/>
    <property type="match status" value="1"/>
</dbReference>
<evidence type="ECO:0000256" key="2">
    <source>
        <dbReference type="ARBA" id="ARBA00022676"/>
    </source>
</evidence>
<dbReference type="InterPro" id="IPR035595">
    <property type="entry name" value="UDP_glycos_trans_CS"/>
</dbReference>
<dbReference type="Proteomes" id="UP000236161">
    <property type="component" value="Unassembled WGS sequence"/>
</dbReference>
<name>A0A2I0A0Q3_9ASPA</name>
<accession>A0A2I0A0Q3</accession>
<evidence type="ECO:0000256" key="4">
    <source>
        <dbReference type="RuleBase" id="RU003718"/>
    </source>
</evidence>
<dbReference type="FunFam" id="3.40.50.2000:FF:000027">
    <property type="entry name" value="Glycosyltransferase"/>
    <property type="match status" value="1"/>
</dbReference>
<protein>
    <recommendedName>
        <fullName evidence="5">Glycosyltransferase</fullName>
        <ecNumber evidence="5">2.4.1.-</ecNumber>
    </recommendedName>
</protein>
<dbReference type="GO" id="GO:0080043">
    <property type="term" value="F:quercetin 3-O-glucosyltransferase activity"/>
    <property type="evidence" value="ECO:0007669"/>
    <property type="project" value="TreeGrafter"/>
</dbReference>